<sequence>MFSRALHRAAIIRTPQFASYVSRAHPQKTPEFAVPQAFESILQDTQDRIAFRQQKWERNAQARKEKRLKEGADAASAEDQGPYRNQDETVSMAINLNLDPRRPGQALRGTVALPHGTGKKVSVMVFTENADLAKTAKESGGALHAGGEELIDQIANGEVTVDNLDRSLATQEIMPKLSKALARVLGPRGLMPNPKVGTLFTDADELLQSLQQQSQNVQYRTEKSGIVHVPIGKASFGLDKLVDNARSVCKELQSVKPDKYGKGKSGKKMGKNVRYWLRASVSATQGRGVRLDMRTVDPSSPYFMKDPDSM</sequence>
<gene>
    <name evidence="6" type="ORF">CAUS1442_LOCUS4853</name>
</gene>
<feature type="region of interest" description="Disordered" evidence="5">
    <location>
        <begin position="63"/>
        <end position="86"/>
    </location>
</feature>
<dbReference type="EMBL" id="HBEF01007755">
    <property type="protein sequence ID" value="CAD8332752.1"/>
    <property type="molecule type" value="Transcribed_RNA"/>
</dbReference>
<dbReference type="AlphaFoldDB" id="A0A7R9WSV5"/>
<dbReference type="PANTHER" id="PTHR36427:SF3">
    <property type="entry name" value="LARGE RIBOSOMAL SUBUNIT PROTEIN UL1M"/>
    <property type="match status" value="1"/>
</dbReference>
<dbReference type="Pfam" id="PF00687">
    <property type="entry name" value="Ribosomal_L1"/>
    <property type="match status" value="1"/>
</dbReference>
<organism evidence="6">
    <name type="scientific">Craspedostauros australis</name>
    <dbReference type="NCBI Taxonomy" id="1486917"/>
    <lineage>
        <taxon>Eukaryota</taxon>
        <taxon>Sar</taxon>
        <taxon>Stramenopiles</taxon>
        <taxon>Ochrophyta</taxon>
        <taxon>Bacillariophyta</taxon>
        <taxon>Bacillariophyceae</taxon>
        <taxon>Bacillariophycidae</taxon>
        <taxon>Naviculales</taxon>
        <taxon>Naviculaceae</taxon>
        <taxon>Craspedostauros</taxon>
    </lineage>
</organism>
<keyword evidence="3 4" id="KW-0687">Ribonucleoprotein</keyword>
<keyword evidence="2 4" id="KW-0689">Ribosomal protein</keyword>
<dbReference type="InterPro" id="IPR023674">
    <property type="entry name" value="Ribosomal_uL1-like"/>
</dbReference>
<protein>
    <recommendedName>
        <fullName evidence="4">Ribosomal protein</fullName>
    </recommendedName>
</protein>
<dbReference type="Gene3D" id="3.30.190.20">
    <property type="match status" value="1"/>
</dbReference>
<accession>A0A7R9WSV5</accession>
<evidence type="ECO:0000256" key="3">
    <source>
        <dbReference type="ARBA" id="ARBA00023274"/>
    </source>
</evidence>
<evidence type="ECO:0000256" key="5">
    <source>
        <dbReference type="SAM" id="MobiDB-lite"/>
    </source>
</evidence>
<dbReference type="InterPro" id="IPR023673">
    <property type="entry name" value="Ribosomal_uL1_CS"/>
</dbReference>
<dbReference type="InterPro" id="IPR028364">
    <property type="entry name" value="Ribosomal_uL1/biogenesis"/>
</dbReference>
<dbReference type="FunFam" id="3.40.50.790:FF:000001">
    <property type="entry name" value="50S ribosomal protein L1"/>
    <property type="match status" value="1"/>
</dbReference>
<name>A0A7R9WSV5_9STRA</name>
<dbReference type="PANTHER" id="PTHR36427">
    <property type="entry name" value="54S RIBOSOMAL PROTEIN L1, MITOCHONDRIAL"/>
    <property type="match status" value="1"/>
</dbReference>
<dbReference type="GO" id="GO:1990904">
    <property type="term" value="C:ribonucleoprotein complex"/>
    <property type="evidence" value="ECO:0007669"/>
    <property type="project" value="UniProtKB-KW"/>
</dbReference>
<evidence type="ECO:0000256" key="4">
    <source>
        <dbReference type="RuleBase" id="RU000659"/>
    </source>
</evidence>
<proteinExistence type="inferred from homology"/>
<dbReference type="GO" id="GO:0005840">
    <property type="term" value="C:ribosome"/>
    <property type="evidence" value="ECO:0007669"/>
    <property type="project" value="UniProtKB-KW"/>
</dbReference>
<evidence type="ECO:0000256" key="1">
    <source>
        <dbReference type="ARBA" id="ARBA00010531"/>
    </source>
</evidence>
<evidence type="ECO:0000256" key="2">
    <source>
        <dbReference type="ARBA" id="ARBA00022980"/>
    </source>
</evidence>
<comment type="similarity">
    <text evidence="1 4">Belongs to the universal ribosomal protein uL1 family.</text>
</comment>
<dbReference type="Gene3D" id="3.40.50.790">
    <property type="match status" value="1"/>
</dbReference>
<dbReference type="InterPro" id="IPR016095">
    <property type="entry name" value="Ribosomal_uL1_3-a/b-sand"/>
</dbReference>
<dbReference type="CDD" id="cd00403">
    <property type="entry name" value="Ribosomal_L1"/>
    <property type="match status" value="1"/>
</dbReference>
<dbReference type="PROSITE" id="PS01199">
    <property type="entry name" value="RIBOSOMAL_L1"/>
    <property type="match status" value="1"/>
</dbReference>
<dbReference type="SUPFAM" id="SSF56808">
    <property type="entry name" value="Ribosomal protein L1"/>
    <property type="match status" value="1"/>
</dbReference>
<feature type="compositionally biased region" description="Basic and acidic residues" evidence="5">
    <location>
        <begin position="63"/>
        <end position="72"/>
    </location>
</feature>
<reference evidence="6" key="1">
    <citation type="submission" date="2021-01" db="EMBL/GenBank/DDBJ databases">
        <authorList>
            <person name="Corre E."/>
            <person name="Pelletier E."/>
            <person name="Niang G."/>
            <person name="Scheremetjew M."/>
            <person name="Finn R."/>
            <person name="Kale V."/>
            <person name="Holt S."/>
            <person name="Cochrane G."/>
            <person name="Meng A."/>
            <person name="Brown T."/>
            <person name="Cohen L."/>
        </authorList>
    </citation>
    <scope>NUCLEOTIDE SEQUENCE</scope>
    <source>
        <strain evidence="6">CCMP3328</strain>
    </source>
</reference>
<evidence type="ECO:0000313" key="6">
    <source>
        <dbReference type="EMBL" id="CAD8332752.1"/>
    </source>
</evidence>